<evidence type="ECO:0000256" key="4">
    <source>
        <dbReference type="ARBA" id="ARBA00022958"/>
    </source>
</evidence>
<dbReference type="SUPFAM" id="SSF51735">
    <property type="entry name" value="NAD(P)-binding Rossmann-fold domains"/>
    <property type="match status" value="2"/>
</dbReference>
<evidence type="ECO:0000259" key="7">
    <source>
        <dbReference type="PROSITE" id="PS51201"/>
    </source>
</evidence>
<evidence type="ECO:0000256" key="5">
    <source>
        <dbReference type="ARBA" id="ARBA00023027"/>
    </source>
</evidence>
<dbReference type="NCBIfam" id="NF007038">
    <property type="entry name" value="PRK09496.2-6"/>
    <property type="match status" value="1"/>
</dbReference>
<organism evidence="9 10">
    <name type="scientific">Candidatus Bacteroides intestinavium</name>
    <dbReference type="NCBI Taxonomy" id="2838469"/>
    <lineage>
        <taxon>Bacteria</taxon>
        <taxon>Pseudomonadati</taxon>
        <taxon>Bacteroidota</taxon>
        <taxon>Bacteroidia</taxon>
        <taxon>Bacteroidales</taxon>
        <taxon>Bacteroidaceae</taxon>
        <taxon>Bacteroides</taxon>
    </lineage>
</organism>
<dbReference type="Pfam" id="PF02080">
    <property type="entry name" value="TrkA_C"/>
    <property type="match status" value="1"/>
</dbReference>
<dbReference type="EMBL" id="DWZE01000127">
    <property type="protein sequence ID" value="HJA84331.1"/>
    <property type="molecule type" value="Genomic_DNA"/>
</dbReference>
<dbReference type="FunFam" id="3.40.50.720:FF:000256">
    <property type="entry name" value="Trk system potassium transporter TrkA"/>
    <property type="match status" value="1"/>
</dbReference>
<reference evidence="9" key="2">
    <citation type="submission" date="2021-04" db="EMBL/GenBank/DDBJ databases">
        <authorList>
            <person name="Gilroy R."/>
        </authorList>
    </citation>
    <scope>NUCLEOTIDE SEQUENCE</scope>
    <source>
        <strain evidence="9">ChiHecec1B25-7008</strain>
    </source>
</reference>
<dbReference type="InterPro" id="IPR006036">
    <property type="entry name" value="K_uptake_TrkA"/>
</dbReference>
<keyword evidence="2" id="KW-0813">Transport</keyword>
<evidence type="ECO:0000256" key="2">
    <source>
        <dbReference type="ARBA" id="ARBA00022448"/>
    </source>
</evidence>
<dbReference type="PANTHER" id="PTHR43833:SF5">
    <property type="entry name" value="TRK SYSTEM POTASSIUM UPTAKE PROTEIN TRKA"/>
    <property type="match status" value="1"/>
</dbReference>
<dbReference type="Gene3D" id="3.40.50.720">
    <property type="entry name" value="NAD(P)-binding Rossmann-like Domain"/>
    <property type="match status" value="2"/>
</dbReference>
<keyword evidence="3" id="KW-0633">Potassium transport</keyword>
<evidence type="ECO:0000313" key="9">
    <source>
        <dbReference type="EMBL" id="HJA84331.1"/>
    </source>
</evidence>
<feature type="domain" description="RCK C-terminal" evidence="8">
    <location>
        <begin position="366"/>
        <end position="446"/>
    </location>
</feature>
<dbReference type="InterPro" id="IPR036721">
    <property type="entry name" value="RCK_C_sf"/>
</dbReference>
<sequence length="446" mass="49358">MKIIIAGAGAVGTHLAKLLSREKQNIILMDDDEEKLSALSSNFDLMTVVASPTSIKGLEDVGTHDADLFIAVTPDESRNMTACMLASNLGAKKTVARIDNYEYLLPRNKDFFHKLGVDSLIYPEMLAAKEIVSSIRMSWVRQWWEFYGGALILIGTKMREKAEIVDVPLYKLGGPTLPYHIVAIKRGNETLIPRGDDAIQLNDIVYFTTTRKYLPYVRKVTGKEDYVDVRNVMIMGGSRIAVRTSQYVPDYMQVKIVDNDLNRCNRLTELLDDKTMIINGDGRDMDLLVEEGLKNTDAFVALTGNSETNILACLAAKRMGVSKTVAEVENIDYIGMAESLDIGSVINKKMITASHIYQMMLDADVSNVKCLTFANADVAEFTVKPGSLITKHPVKDLGLPKGMTIGGLIRNGEGVVVMGDTLIKPGDHVVVFCLSMMIKKIEKFFN</sequence>
<dbReference type="Proteomes" id="UP000823860">
    <property type="component" value="Unassembled WGS sequence"/>
</dbReference>
<dbReference type="PROSITE" id="PS51202">
    <property type="entry name" value="RCK_C"/>
    <property type="match status" value="2"/>
</dbReference>
<dbReference type="AlphaFoldDB" id="A0A9D2KSQ6"/>
<dbReference type="InterPro" id="IPR006037">
    <property type="entry name" value="RCK_C"/>
</dbReference>
<keyword evidence="5" id="KW-0520">NAD</keyword>
<gene>
    <name evidence="9" type="primary">trkA</name>
    <name evidence="9" type="ORF">H9785_10240</name>
</gene>
<dbReference type="Gene3D" id="3.30.70.1450">
    <property type="entry name" value="Regulator of K+ conductance, C-terminal domain"/>
    <property type="match status" value="2"/>
</dbReference>
<feature type="domain" description="RCK N-terminal" evidence="7">
    <location>
        <begin position="229"/>
        <end position="346"/>
    </location>
</feature>
<dbReference type="PROSITE" id="PS51201">
    <property type="entry name" value="RCK_N"/>
    <property type="match status" value="2"/>
</dbReference>
<accession>A0A9D2KSQ6</accession>
<dbReference type="NCBIfam" id="NF007039">
    <property type="entry name" value="PRK09496.3-2"/>
    <property type="match status" value="1"/>
</dbReference>
<evidence type="ECO:0000256" key="3">
    <source>
        <dbReference type="ARBA" id="ARBA00022538"/>
    </source>
</evidence>
<dbReference type="PRINTS" id="PR00335">
    <property type="entry name" value="KUPTAKETRKA"/>
</dbReference>
<evidence type="ECO:0000256" key="1">
    <source>
        <dbReference type="ARBA" id="ARBA00017378"/>
    </source>
</evidence>
<evidence type="ECO:0000256" key="6">
    <source>
        <dbReference type="ARBA" id="ARBA00023065"/>
    </source>
</evidence>
<evidence type="ECO:0000313" key="10">
    <source>
        <dbReference type="Proteomes" id="UP000823860"/>
    </source>
</evidence>
<protein>
    <recommendedName>
        <fullName evidence="1">Trk system potassium uptake protein TrkA</fullName>
    </recommendedName>
</protein>
<proteinExistence type="predicted"/>
<dbReference type="InterPro" id="IPR050721">
    <property type="entry name" value="Trk_Ktr_HKT_K-transport"/>
</dbReference>
<keyword evidence="4" id="KW-0630">Potassium</keyword>
<dbReference type="SUPFAM" id="SSF116726">
    <property type="entry name" value="TrkA C-terminal domain-like"/>
    <property type="match status" value="2"/>
</dbReference>
<feature type="domain" description="RCK C-terminal" evidence="8">
    <location>
        <begin position="141"/>
        <end position="223"/>
    </location>
</feature>
<dbReference type="NCBIfam" id="NF007031">
    <property type="entry name" value="PRK09496.1-2"/>
    <property type="match status" value="1"/>
</dbReference>
<dbReference type="GO" id="GO:0005886">
    <property type="term" value="C:plasma membrane"/>
    <property type="evidence" value="ECO:0007669"/>
    <property type="project" value="InterPro"/>
</dbReference>
<comment type="caution">
    <text evidence="9">The sequence shown here is derived from an EMBL/GenBank/DDBJ whole genome shotgun (WGS) entry which is preliminary data.</text>
</comment>
<dbReference type="PANTHER" id="PTHR43833">
    <property type="entry name" value="POTASSIUM CHANNEL PROTEIN 2-RELATED-RELATED"/>
    <property type="match status" value="1"/>
</dbReference>
<dbReference type="Pfam" id="PF02254">
    <property type="entry name" value="TrkA_N"/>
    <property type="match status" value="2"/>
</dbReference>
<dbReference type="InterPro" id="IPR003148">
    <property type="entry name" value="RCK_N"/>
</dbReference>
<name>A0A9D2KSQ6_9BACE</name>
<reference evidence="9" key="1">
    <citation type="journal article" date="2021" name="PeerJ">
        <title>Extensive microbial diversity within the chicken gut microbiome revealed by metagenomics and culture.</title>
        <authorList>
            <person name="Gilroy R."/>
            <person name="Ravi A."/>
            <person name="Getino M."/>
            <person name="Pursley I."/>
            <person name="Horton D.L."/>
            <person name="Alikhan N.F."/>
            <person name="Baker D."/>
            <person name="Gharbi K."/>
            <person name="Hall N."/>
            <person name="Watson M."/>
            <person name="Adriaenssens E.M."/>
            <person name="Foster-Nyarko E."/>
            <person name="Jarju S."/>
            <person name="Secka A."/>
            <person name="Antonio M."/>
            <person name="Oren A."/>
            <person name="Chaudhuri R.R."/>
            <person name="La Ragione R."/>
            <person name="Hildebrand F."/>
            <person name="Pallen M.J."/>
        </authorList>
    </citation>
    <scope>NUCLEOTIDE SEQUENCE</scope>
    <source>
        <strain evidence="9">ChiHecec1B25-7008</strain>
    </source>
</reference>
<evidence type="ECO:0000259" key="8">
    <source>
        <dbReference type="PROSITE" id="PS51202"/>
    </source>
</evidence>
<dbReference type="InterPro" id="IPR036291">
    <property type="entry name" value="NAD(P)-bd_dom_sf"/>
</dbReference>
<dbReference type="GO" id="GO:0015079">
    <property type="term" value="F:potassium ion transmembrane transporter activity"/>
    <property type="evidence" value="ECO:0007669"/>
    <property type="project" value="InterPro"/>
</dbReference>
<feature type="domain" description="RCK N-terminal" evidence="7">
    <location>
        <begin position="1"/>
        <end position="121"/>
    </location>
</feature>
<keyword evidence="6" id="KW-0406">Ion transport</keyword>